<gene>
    <name evidence="1" type="ORF">NA56DRAFT_711047</name>
</gene>
<keyword evidence="2" id="KW-1185">Reference proteome</keyword>
<proteinExistence type="predicted"/>
<dbReference type="Proteomes" id="UP000235672">
    <property type="component" value="Unassembled WGS sequence"/>
</dbReference>
<name>A0A2J6PKC4_9HELO</name>
<dbReference type="OrthoDB" id="3526778at2759"/>
<evidence type="ECO:0000313" key="2">
    <source>
        <dbReference type="Proteomes" id="UP000235672"/>
    </source>
</evidence>
<sequence length="230" mass="26056">MASKSPISTTHLTKPHSIGNTPLELQRMVYENSLELEPGLQAPTFLLVLATVPELFTEAKSIFKKINFVLTLWNSATFQALPQKELRSIRHLTIIWDTLQSVMLLPPSANPRHRALIMASIEASLETLTLDLRKENPFRYPMRCHIWINVLKSFISSAQGGIRKITVVFDVTTSTGHEETKLIQTFFIMFGIISNHRDSMKVSGLQVRVWEGDGRELLEKANNFTLAMLP</sequence>
<dbReference type="AlphaFoldDB" id="A0A2J6PKC4"/>
<protein>
    <submittedName>
        <fullName evidence="1">Uncharacterized protein</fullName>
    </submittedName>
</protein>
<reference evidence="1 2" key="1">
    <citation type="submission" date="2016-05" db="EMBL/GenBank/DDBJ databases">
        <title>A degradative enzymes factory behind the ericoid mycorrhizal symbiosis.</title>
        <authorList>
            <consortium name="DOE Joint Genome Institute"/>
            <person name="Martino E."/>
            <person name="Morin E."/>
            <person name="Grelet G."/>
            <person name="Kuo A."/>
            <person name="Kohler A."/>
            <person name="Daghino S."/>
            <person name="Barry K."/>
            <person name="Choi C."/>
            <person name="Cichocki N."/>
            <person name="Clum A."/>
            <person name="Copeland A."/>
            <person name="Hainaut M."/>
            <person name="Haridas S."/>
            <person name="Labutti K."/>
            <person name="Lindquist E."/>
            <person name="Lipzen A."/>
            <person name="Khouja H.-R."/>
            <person name="Murat C."/>
            <person name="Ohm R."/>
            <person name="Olson A."/>
            <person name="Spatafora J."/>
            <person name="Veneault-Fourrey C."/>
            <person name="Henrissat B."/>
            <person name="Grigoriev I."/>
            <person name="Martin F."/>
            <person name="Perotto S."/>
        </authorList>
    </citation>
    <scope>NUCLEOTIDE SEQUENCE [LARGE SCALE GENOMIC DNA]</scope>
    <source>
        <strain evidence="1 2">UAMH 7357</strain>
    </source>
</reference>
<dbReference type="EMBL" id="KZ613522">
    <property type="protein sequence ID" value="PMD14470.1"/>
    <property type="molecule type" value="Genomic_DNA"/>
</dbReference>
<evidence type="ECO:0000313" key="1">
    <source>
        <dbReference type="EMBL" id="PMD14470.1"/>
    </source>
</evidence>
<accession>A0A2J6PKC4</accession>
<organism evidence="1 2">
    <name type="scientific">Hyaloscypha hepaticicola</name>
    <dbReference type="NCBI Taxonomy" id="2082293"/>
    <lineage>
        <taxon>Eukaryota</taxon>
        <taxon>Fungi</taxon>
        <taxon>Dikarya</taxon>
        <taxon>Ascomycota</taxon>
        <taxon>Pezizomycotina</taxon>
        <taxon>Leotiomycetes</taxon>
        <taxon>Helotiales</taxon>
        <taxon>Hyaloscyphaceae</taxon>
        <taxon>Hyaloscypha</taxon>
    </lineage>
</organism>